<dbReference type="Proteomes" id="UP001203207">
    <property type="component" value="Unassembled WGS sequence"/>
</dbReference>
<dbReference type="RefSeq" id="WP_250585393.1">
    <property type="nucleotide sequence ID" value="NZ_JAKRVX010000007.1"/>
</dbReference>
<evidence type="ECO:0008006" key="3">
    <source>
        <dbReference type="Google" id="ProtNLM"/>
    </source>
</evidence>
<accession>A0AAE3FZ59</accession>
<gene>
    <name evidence="1" type="ORF">AArcSt2_13690</name>
</gene>
<dbReference type="EMBL" id="JAKRVX010000007">
    <property type="protein sequence ID" value="MCL9817989.1"/>
    <property type="molecule type" value="Genomic_DNA"/>
</dbReference>
<evidence type="ECO:0000313" key="1">
    <source>
        <dbReference type="EMBL" id="MCL9817989.1"/>
    </source>
</evidence>
<protein>
    <recommendedName>
        <fullName evidence="3">RCK N-terminal domain-containing protein</fullName>
    </recommendedName>
</protein>
<dbReference type="Gene3D" id="3.40.50.720">
    <property type="entry name" value="NAD(P)-binding Rossmann-like Domain"/>
    <property type="match status" value="1"/>
</dbReference>
<organism evidence="1 2">
    <name type="scientific">Natronocalculus amylovorans</name>
    <dbReference type="NCBI Taxonomy" id="2917812"/>
    <lineage>
        <taxon>Archaea</taxon>
        <taxon>Methanobacteriati</taxon>
        <taxon>Methanobacteriota</taxon>
        <taxon>Stenosarchaea group</taxon>
        <taxon>Halobacteria</taxon>
        <taxon>Halobacteriales</taxon>
        <taxon>Haloferacaceae</taxon>
        <taxon>Natronocalculus</taxon>
    </lineage>
</organism>
<reference evidence="1" key="1">
    <citation type="journal article" date="2022" name="Syst. Appl. Microbiol.">
        <title>Natronocalculus amylovorans gen. nov., sp. nov., and Natranaeroarchaeum aerophilus sp. nov., dominant culturable amylolytic natronoarchaea from hypersaline soda lakes in southwestern Siberia.</title>
        <authorList>
            <person name="Sorokin D.Y."/>
            <person name="Elcheninov A.G."/>
            <person name="Khizhniak T.V."/>
            <person name="Koenen M."/>
            <person name="Bale N.J."/>
            <person name="Damste J.S.S."/>
            <person name="Kublanov I.V."/>
        </authorList>
    </citation>
    <scope>NUCLEOTIDE SEQUENCE</scope>
    <source>
        <strain evidence="1">AArc-St2</strain>
    </source>
</reference>
<sequence length="120" mass="13381">MLSELRDCDAYVFGDAMESETIDVSNLENARLVISTVGLKPLTEYLLSFPGTVDVIVRTRTLPMAASLIERGATYVIVPDLLAANQLTDNLEAFLNGDYDPNEIRVRNLQKFKVEDTMPQ</sequence>
<evidence type="ECO:0000313" key="2">
    <source>
        <dbReference type="Proteomes" id="UP001203207"/>
    </source>
</evidence>
<reference evidence="1" key="2">
    <citation type="submission" date="2022-02" db="EMBL/GenBank/DDBJ databases">
        <authorList>
            <person name="Elcheninov A.G."/>
            <person name="Sorokin D.Y."/>
            <person name="Kublanov I.V."/>
        </authorList>
    </citation>
    <scope>NUCLEOTIDE SEQUENCE</scope>
    <source>
        <strain evidence="1">AArc-St2</strain>
    </source>
</reference>
<name>A0AAE3FZ59_9EURY</name>
<comment type="caution">
    <text evidence="1">The sequence shown here is derived from an EMBL/GenBank/DDBJ whole genome shotgun (WGS) entry which is preliminary data.</text>
</comment>
<keyword evidence="2" id="KW-1185">Reference proteome</keyword>
<proteinExistence type="predicted"/>
<dbReference type="AlphaFoldDB" id="A0AAE3FZ59"/>